<name>A0A286G9V7_9BACT</name>
<dbReference type="Gene3D" id="3.40.1190.20">
    <property type="match status" value="1"/>
</dbReference>
<protein>
    <submittedName>
        <fullName evidence="2">RfaE bifunctional protein, domain I</fullName>
    </submittedName>
</protein>
<evidence type="ECO:0000259" key="1">
    <source>
        <dbReference type="Pfam" id="PF00294"/>
    </source>
</evidence>
<organism evidence="2 3">
    <name type="scientific">Spirosoma fluviale</name>
    <dbReference type="NCBI Taxonomy" id="1597977"/>
    <lineage>
        <taxon>Bacteria</taxon>
        <taxon>Pseudomonadati</taxon>
        <taxon>Bacteroidota</taxon>
        <taxon>Cytophagia</taxon>
        <taxon>Cytophagales</taxon>
        <taxon>Cytophagaceae</taxon>
        <taxon>Spirosoma</taxon>
    </lineage>
</organism>
<dbReference type="Pfam" id="PF00294">
    <property type="entry name" value="PfkB"/>
    <property type="match status" value="1"/>
</dbReference>
<keyword evidence="3" id="KW-1185">Reference proteome</keyword>
<feature type="domain" description="Carbohydrate kinase PfkB" evidence="1">
    <location>
        <begin position="58"/>
        <end position="316"/>
    </location>
</feature>
<dbReference type="InterPro" id="IPR029056">
    <property type="entry name" value="Ribokinase-like"/>
</dbReference>
<proteinExistence type="predicted"/>
<dbReference type="OrthoDB" id="9797743at2"/>
<dbReference type="PANTHER" id="PTHR46969:SF1">
    <property type="entry name" value="BIFUNCTIONAL PROTEIN HLDE"/>
    <property type="match status" value="1"/>
</dbReference>
<gene>
    <name evidence="2" type="ORF">SAMN06269250_3633</name>
</gene>
<dbReference type="PANTHER" id="PTHR46969">
    <property type="entry name" value="BIFUNCTIONAL PROTEIN HLDE"/>
    <property type="match status" value="1"/>
</dbReference>
<dbReference type="InterPro" id="IPR011611">
    <property type="entry name" value="PfkB_dom"/>
</dbReference>
<sequence length="337" mass="36150">MTSSEISALFQRFSTIRVGVIGDFALDLYFTLQTQTGERSLETGRDVFWGSQPRASLGAAGNVVQNLVALGVSTCHVAGCVGNDLFGREMQNIFGTLGVNTRQLHVPDSDWDTCLYTKPNLNGQEANRIDFGIANTLSDALFMDLMAGLEQLLAELDVLIINQQFANPLLNKDRIAALNDLIVRFPAVRFLADMRDVGTLVRGATLKVNTKELANFLGIEAPESDDLDWCIQHGNAFRAQSKGPLLITRGPAGILYLDDDQQQLVDGLALQGELDTVGAGDTVVAAWAACLGAGAAPAQALHIANMAAAVTVQKLNQTGTASLSEILALHHTYHSND</sequence>
<dbReference type="EMBL" id="OCNH01000003">
    <property type="protein sequence ID" value="SOD91774.1"/>
    <property type="molecule type" value="Genomic_DNA"/>
</dbReference>
<dbReference type="AlphaFoldDB" id="A0A286G9V7"/>
<evidence type="ECO:0000313" key="3">
    <source>
        <dbReference type="Proteomes" id="UP000219452"/>
    </source>
</evidence>
<dbReference type="SUPFAM" id="SSF53613">
    <property type="entry name" value="Ribokinase-like"/>
    <property type="match status" value="1"/>
</dbReference>
<dbReference type="GO" id="GO:0005829">
    <property type="term" value="C:cytosol"/>
    <property type="evidence" value="ECO:0007669"/>
    <property type="project" value="TreeGrafter"/>
</dbReference>
<dbReference type="RefSeq" id="WP_097127201.1">
    <property type="nucleotide sequence ID" value="NZ_OCNH01000003.1"/>
</dbReference>
<dbReference type="GO" id="GO:0033785">
    <property type="term" value="F:heptose 7-phosphate kinase activity"/>
    <property type="evidence" value="ECO:0007669"/>
    <property type="project" value="TreeGrafter"/>
</dbReference>
<evidence type="ECO:0000313" key="2">
    <source>
        <dbReference type="EMBL" id="SOD91774.1"/>
    </source>
</evidence>
<dbReference type="Proteomes" id="UP000219452">
    <property type="component" value="Unassembled WGS sequence"/>
</dbReference>
<accession>A0A286G9V7</accession>
<reference evidence="3" key="1">
    <citation type="submission" date="2017-09" db="EMBL/GenBank/DDBJ databases">
        <authorList>
            <person name="Varghese N."/>
            <person name="Submissions S."/>
        </authorList>
    </citation>
    <scope>NUCLEOTIDE SEQUENCE [LARGE SCALE GENOMIC DNA]</scope>
    <source>
        <strain evidence="3">DSM 29961</strain>
    </source>
</reference>
<dbReference type="GO" id="GO:0033786">
    <property type="term" value="F:heptose-1-phosphate adenylyltransferase activity"/>
    <property type="evidence" value="ECO:0007669"/>
    <property type="project" value="TreeGrafter"/>
</dbReference>